<evidence type="ECO:0000313" key="2">
    <source>
        <dbReference type="EMBL" id="KAE8407837.1"/>
    </source>
</evidence>
<keyword evidence="1" id="KW-0812">Transmembrane</keyword>
<keyword evidence="1" id="KW-0472">Membrane</keyword>
<gene>
    <name evidence="2" type="ORF">BDV37DRAFT_223405</name>
</gene>
<dbReference type="RefSeq" id="XP_031945156.1">
    <property type="nucleotide sequence ID" value="XM_032080212.1"/>
</dbReference>
<dbReference type="AlphaFoldDB" id="A0A5N7DMZ9"/>
<evidence type="ECO:0000313" key="3">
    <source>
        <dbReference type="Proteomes" id="UP000325579"/>
    </source>
</evidence>
<keyword evidence="3" id="KW-1185">Reference proteome</keyword>
<name>A0A5N7DMZ9_9EURO</name>
<proteinExistence type="predicted"/>
<feature type="transmembrane region" description="Helical" evidence="1">
    <location>
        <begin position="53"/>
        <end position="72"/>
    </location>
</feature>
<sequence>MSHWVRYLSEIRPPPRAILVSGMNRLTPAGPSGRHTHALGYQLLQPVRLERKFALFLFCFVFFFTILLFSSVCV</sequence>
<dbReference type="GeneID" id="43664903"/>
<dbReference type="Proteomes" id="UP000325579">
    <property type="component" value="Unassembled WGS sequence"/>
</dbReference>
<accession>A0A5N7DMZ9</accession>
<dbReference type="EMBL" id="ML736746">
    <property type="protein sequence ID" value="KAE8407837.1"/>
    <property type="molecule type" value="Genomic_DNA"/>
</dbReference>
<organism evidence="2 3">
    <name type="scientific">Aspergillus pseudonomiae</name>
    <dbReference type="NCBI Taxonomy" id="1506151"/>
    <lineage>
        <taxon>Eukaryota</taxon>
        <taxon>Fungi</taxon>
        <taxon>Dikarya</taxon>
        <taxon>Ascomycota</taxon>
        <taxon>Pezizomycotina</taxon>
        <taxon>Eurotiomycetes</taxon>
        <taxon>Eurotiomycetidae</taxon>
        <taxon>Eurotiales</taxon>
        <taxon>Aspergillaceae</taxon>
        <taxon>Aspergillus</taxon>
        <taxon>Aspergillus subgen. Circumdati</taxon>
    </lineage>
</organism>
<keyword evidence="1" id="KW-1133">Transmembrane helix</keyword>
<protein>
    <submittedName>
        <fullName evidence="2">Uncharacterized protein</fullName>
    </submittedName>
</protein>
<evidence type="ECO:0000256" key="1">
    <source>
        <dbReference type="SAM" id="Phobius"/>
    </source>
</evidence>
<reference evidence="2 3" key="1">
    <citation type="submission" date="2019-04" db="EMBL/GenBank/DDBJ databases">
        <authorList>
            <consortium name="DOE Joint Genome Institute"/>
            <person name="Mondo S."/>
            <person name="Kjaerbolling I."/>
            <person name="Vesth T."/>
            <person name="Frisvad J.C."/>
            <person name="Nybo J.L."/>
            <person name="Theobald S."/>
            <person name="Kildgaard S."/>
            <person name="Isbrandt T."/>
            <person name="Kuo A."/>
            <person name="Sato A."/>
            <person name="Lyhne E.K."/>
            <person name="Kogle M.E."/>
            <person name="Wiebenga A."/>
            <person name="Kun R.S."/>
            <person name="Lubbers R.J."/>
            <person name="Makela M.R."/>
            <person name="Barry K."/>
            <person name="Chovatia M."/>
            <person name="Clum A."/>
            <person name="Daum C."/>
            <person name="Haridas S."/>
            <person name="He G."/>
            <person name="LaButti K."/>
            <person name="Lipzen A."/>
            <person name="Riley R."/>
            <person name="Salamov A."/>
            <person name="Simmons B.A."/>
            <person name="Magnuson J.K."/>
            <person name="Henrissat B."/>
            <person name="Mortensen U.H."/>
            <person name="Larsen T.O."/>
            <person name="Devries R.P."/>
            <person name="Grigoriev I.V."/>
            <person name="Machida M."/>
            <person name="Baker S.E."/>
            <person name="Andersen M.R."/>
            <person name="Cantor M.N."/>
            <person name="Hua S.X."/>
        </authorList>
    </citation>
    <scope>NUCLEOTIDE SEQUENCE [LARGE SCALE GENOMIC DNA]</scope>
    <source>
        <strain evidence="2 3">CBS 119388</strain>
    </source>
</reference>